<accession>A0A9W3HKN3</accession>
<dbReference type="GO" id="GO:0070269">
    <property type="term" value="P:pyroptotic inflammatory response"/>
    <property type="evidence" value="ECO:0007669"/>
    <property type="project" value="TreeGrafter"/>
</dbReference>
<organism evidence="6">
    <name type="scientific">Camelus bactrianus</name>
    <name type="common">Bactrian camel</name>
    <dbReference type="NCBI Taxonomy" id="9837"/>
    <lineage>
        <taxon>Eukaryota</taxon>
        <taxon>Metazoa</taxon>
        <taxon>Chordata</taxon>
        <taxon>Craniata</taxon>
        <taxon>Vertebrata</taxon>
        <taxon>Euteleostomi</taxon>
        <taxon>Mammalia</taxon>
        <taxon>Eutheria</taxon>
        <taxon>Laurasiatheria</taxon>
        <taxon>Artiodactyla</taxon>
        <taxon>Tylopoda</taxon>
        <taxon>Camelidae</taxon>
        <taxon>Camelus</taxon>
    </lineage>
</organism>
<comment type="similarity">
    <text evidence="2">Belongs to the gasdermin family.</text>
</comment>
<feature type="signal peptide" evidence="4">
    <location>
        <begin position="1"/>
        <end position="21"/>
    </location>
</feature>
<dbReference type="GO" id="GO:0042742">
    <property type="term" value="P:defense response to bacterium"/>
    <property type="evidence" value="ECO:0007669"/>
    <property type="project" value="TreeGrafter"/>
</dbReference>
<dbReference type="PANTHER" id="PTHR16399:SF20">
    <property type="entry name" value="GASDERMIN-B"/>
    <property type="match status" value="1"/>
</dbReference>
<dbReference type="Pfam" id="PF04598">
    <property type="entry name" value="Gasdermin"/>
    <property type="match status" value="1"/>
</dbReference>
<gene>
    <name evidence="6" type="primary">GSDMB</name>
</gene>
<dbReference type="InterPro" id="IPR040460">
    <property type="entry name" value="Gasdermin_pore"/>
</dbReference>
<proteinExistence type="inferred from homology"/>
<feature type="domain" description="Gasdermin pore forming" evidence="5">
    <location>
        <begin position="52"/>
        <end position="280"/>
    </location>
</feature>
<evidence type="ECO:0000313" key="6">
    <source>
        <dbReference type="RefSeq" id="XP_045376694.1"/>
    </source>
</evidence>
<dbReference type="GO" id="GO:0070273">
    <property type="term" value="F:phosphatidylinositol-4-phosphate binding"/>
    <property type="evidence" value="ECO:0007669"/>
    <property type="project" value="TreeGrafter"/>
</dbReference>
<sequence>MRDGAPSFLVFFFFSCSLIIASLDTGTVQTSYPEGILTTSIFVGPGTLPMVFEENARAVVQEMDPGGDMIAVRSIIDADRFHCFCLVKKKKRFLGYQYDKTDLTLKDILEMEEGEELFDKLDSGLQVPEAECQLMDNVDSKGSETLTLLKKPIEMEFSRSWKRSTTLLKTWISPRYLDSLENRKLKRELPLSFRSIQNMKEDLYLVTETLETTKEETGESGKRCILKILMDFLNLQCEYKHQMAVTIPPKKVLGYRIKQLVFPNTETMSICFSGETKSFPEAKDGGSPWLGKSLSLEDFRNMEEKVQDMMRALQGLTEDERKEVLSCLTECLSRDEQLQDLQQRVSDVLRSGELQIEGPAFLFISSLFNAAGIFVEVRAEAIWDVLDAMTG</sequence>
<dbReference type="PANTHER" id="PTHR16399">
    <property type="entry name" value="GASDERMIN"/>
    <property type="match status" value="1"/>
</dbReference>
<dbReference type="InterPro" id="IPR007677">
    <property type="entry name" value="Gasdermin"/>
</dbReference>
<dbReference type="GO" id="GO:0005546">
    <property type="term" value="F:phosphatidylinositol-4,5-bisphosphate binding"/>
    <property type="evidence" value="ECO:0007669"/>
    <property type="project" value="TreeGrafter"/>
</dbReference>
<evidence type="ECO:0000256" key="2">
    <source>
        <dbReference type="ARBA" id="ARBA00009279"/>
    </source>
</evidence>
<comment type="subcellular location">
    <subcellularLocation>
        <location evidence="1">Endomembrane system</location>
    </subcellularLocation>
</comment>
<dbReference type="PROSITE" id="PS51257">
    <property type="entry name" value="PROKAR_LIPOPROTEIN"/>
    <property type="match status" value="1"/>
</dbReference>
<evidence type="ECO:0000256" key="1">
    <source>
        <dbReference type="ARBA" id="ARBA00004308"/>
    </source>
</evidence>
<feature type="chain" id="PRO_5040756345" evidence="4">
    <location>
        <begin position="22"/>
        <end position="391"/>
    </location>
</feature>
<evidence type="ECO:0000256" key="3">
    <source>
        <dbReference type="ARBA" id="ARBA00023136"/>
    </source>
</evidence>
<protein>
    <submittedName>
        <fullName evidence="6">Gasdermin-B isoform X2</fullName>
    </submittedName>
</protein>
<keyword evidence="4" id="KW-0732">Signal</keyword>
<reference evidence="6" key="1">
    <citation type="submission" date="2025-08" db="UniProtKB">
        <authorList>
            <consortium name="RefSeq"/>
        </authorList>
    </citation>
    <scope>IDENTIFICATION</scope>
    <source>
        <tissue evidence="6">Blood</tissue>
    </source>
</reference>
<evidence type="ECO:0000256" key="4">
    <source>
        <dbReference type="SAM" id="SignalP"/>
    </source>
</evidence>
<dbReference type="GO" id="GO:0012505">
    <property type="term" value="C:endomembrane system"/>
    <property type="evidence" value="ECO:0007669"/>
    <property type="project" value="UniProtKB-SubCell"/>
</dbReference>
<name>A0A9W3HKN3_CAMBA</name>
<dbReference type="GO" id="GO:0001786">
    <property type="term" value="F:phosphatidylserine binding"/>
    <property type="evidence" value="ECO:0007669"/>
    <property type="project" value="TreeGrafter"/>
</dbReference>
<keyword evidence="3" id="KW-0472">Membrane</keyword>
<dbReference type="RefSeq" id="XP_045376694.1">
    <property type="nucleotide sequence ID" value="XM_045520738.1"/>
</dbReference>
<dbReference type="AlphaFoldDB" id="A0A9W3HKN3"/>
<dbReference type="CTD" id="55876"/>
<evidence type="ECO:0000259" key="5">
    <source>
        <dbReference type="Pfam" id="PF04598"/>
    </source>
</evidence>